<dbReference type="Proteomes" id="UP000708208">
    <property type="component" value="Unassembled WGS sequence"/>
</dbReference>
<feature type="region of interest" description="Disordered" evidence="1">
    <location>
        <begin position="163"/>
        <end position="190"/>
    </location>
</feature>
<feature type="region of interest" description="Disordered" evidence="1">
    <location>
        <begin position="70"/>
        <end position="91"/>
    </location>
</feature>
<organism evidence="2 3">
    <name type="scientific">Allacma fusca</name>
    <dbReference type="NCBI Taxonomy" id="39272"/>
    <lineage>
        <taxon>Eukaryota</taxon>
        <taxon>Metazoa</taxon>
        <taxon>Ecdysozoa</taxon>
        <taxon>Arthropoda</taxon>
        <taxon>Hexapoda</taxon>
        <taxon>Collembola</taxon>
        <taxon>Symphypleona</taxon>
        <taxon>Sminthuridae</taxon>
        <taxon>Allacma</taxon>
    </lineage>
</organism>
<comment type="caution">
    <text evidence="2">The sequence shown here is derived from an EMBL/GenBank/DDBJ whole genome shotgun (WGS) entry which is preliminary data.</text>
</comment>
<gene>
    <name evidence="2" type="ORF">AFUS01_LOCUS45294</name>
</gene>
<evidence type="ECO:0000313" key="2">
    <source>
        <dbReference type="EMBL" id="CAG7835998.1"/>
    </source>
</evidence>
<sequence length="190" mass="21846">MPLLYENKGRYLVLAGSQLRKHRKTTGGTNTIYRSFVDPVKSIPQTRELSGEYGVMSPTEFHKKIRKPVISEETEEEAQLPPTTSMPTRPPFWLRRKLKTQLLESLERDPEFADDSNDDLVTLRRLFPKRSTTPGPPTTRHIHTWKNRRVIEIGSSERVEIVKRRKHKRGKVPSSHTTLGPQISTVPSNV</sequence>
<accession>A0A8J2LI58</accession>
<proteinExistence type="predicted"/>
<evidence type="ECO:0000256" key="1">
    <source>
        <dbReference type="SAM" id="MobiDB-lite"/>
    </source>
</evidence>
<reference evidence="2" key="1">
    <citation type="submission" date="2021-06" db="EMBL/GenBank/DDBJ databases">
        <authorList>
            <person name="Hodson N. C."/>
            <person name="Mongue J. A."/>
            <person name="Jaron S. K."/>
        </authorList>
    </citation>
    <scope>NUCLEOTIDE SEQUENCE</scope>
</reference>
<dbReference type="AlphaFoldDB" id="A0A8J2LI58"/>
<keyword evidence="3" id="KW-1185">Reference proteome</keyword>
<feature type="compositionally biased region" description="Polar residues" evidence="1">
    <location>
        <begin position="174"/>
        <end position="190"/>
    </location>
</feature>
<protein>
    <submittedName>
        <fullName evidence="2">Uncharacterized protein</fullName>
    </submittedName>
</protein>
<dbReference type="EMBL" id="CAJVCH010570837">
    <property type="protein sequence ID" value="CAG7835998.1"/>
    <property type="molecule type" value="Genomic_DNA"/>
</dbReference>
<name>A0A8J2LI58_9HEXA</name>
<evidence type="ECO:0000313" key="3">
    <source>
        <dbReference type="Proteomes" id="UP000708208"/>
    </source>
</evidence>